<dbReference type="Pfam" id="PF16984">
    <property type="entry name" value="Grp7_allergen"/>
    <property type="match status" value="1"/>
</dbReference>
<name>R4WMK4_RIPPE</name>
<evidence type="ECO:0000313" key="2">
    <source>
        <dbReference type="EMBL" id="BAN20091.1"/>
    </source>
</evidence>
<sequence length="227" mass="25267">MRAPVVLLSLVLLCSLANALGVSRLNDVNPLLEEIIYTTNQDFIKNHQDKIEIKPFVVDGLLYRVTVKGGQLSNLATLALRGDNQVFDQTDGEGYSLFNYDLFVGLQEINVKLDYEYTFLHFIGGSGTVDLSTNTDTVRAKGTLTSYDSGKCEAVLQSAQVTEIGNFNIQFTPDSIGKRFLKFFTSFIANYIVPHVKFVINHYVANIVKNDIPKSDFSKIVCKPLVV</sequence>
<protein>
    <submittedName>
        <fullName evidence="2">Uncharacterized protein</fullName>
    </submittedName>
</protein>
<feature type="chain" id="PRO_5004372608" evidence="1">
    <location>
        <begin position="20"/>
        <end position="227"/>
    </location>
</feature>
<dbReference type="EMBL" id="AK416876">
    <property type="protein sequence ID" value="BAN20091.1"/>
    <property type="molecule type" value="mRNA"/>
</dbReference>
<accession>R4WMK4</accession>
<evidence type="ECO:0000256" key="1">
    <source>
        <dbReference type="SAM" id="SignalP"/>
    </source>
</evidence>
<proteinExistence type="evidence at transcript level"/>
<keyword evidence="1" id="KW-0732">Signal</keyword>
<organism evidence="2">
    <name type="scientific">Riptortus pedestris</name>
    <name type="common">Bean bug</name>
    <dbReference type="NCBI Taxonomy" id="329032"/>
    <lineage>
        <taxon>Eukaryota</taxon>
        <taxon>Metazoa</taxon>
        <taxon>Ecdysozoa</taxon>
        <taxon>Arthropoda</taxon>
        <taxon>Hexapoda</taxon>
        <taxon>Insecta</taxon>
        <taxon>Pterygota</taxon>
        <taxon>Neoptera</taxon>
        <taxon>Paraneoptera</taxon>
        <taxon>Hemiptera</taxon>
        <taxon>Heteroptera</taxon>
        <taxon>Panheteroptera</taxon>
        <taxon>Pentatomomorpha</taxon>
        <taxon>Coreoidea</taxon>
        <taxon>Alydidae</taxon>
        <taxon>Riptortus</taxon>
    </lineage>
</organism>
<feature type="signal peptide" evidence="1">
    <location>
        <begin position="1"/>
        <end position="19"/>
    </location>
</feature>
<dbReference type="AlphaFoldDB" id="R4WMK4"/>
<dbReference type="InterPro" id="IPR020234">
    <property type="entry name" value="Mite_allergen_group-7"/>
</dbReference>
<reference evidence="2" key="1">
    <citation type="journal article" date="2013" name="PLoS ONE">
        <title>Gene expression in gut symbiotic organ of stinkbug affected by extracellular bacterial symbiont.</title>
        <authorList>
            <person name="Futahashi R."/>
            <person name="Tanaka K."/>
            <person name="Tanahashi M."/>
            <person name="Nikoh N."/>
            <person name="Kikuchi Y."/>
            <person name="Lee B.L."/>
            <person name="Fukatsu T."/>
        </authorList>
    </citation>
    <scope>NUCLEOTIDE SEQUENCE</scope>
    <source>
        <tissue evidence="2">Midgut</tissue>
    </source>
</reference>
<dbReference type="Gene3D" id="3.15.10.10">
    <property type="entry name" value="Bactericidal permeability-increasing protein, domain 1"/>
    <property type="match status" value="1"/>
</dbReference>